<evidence type="ECO:0000256" key="1">
    <source>
        <dbReference type="SAM" id="MobiDB-lite"/>
    </source>
</evidence>
<organism evidence="2">
    <name type="scientific">uncultured virus</name>
    <dbReference type="NCBI Taxonomy" id="340016"/>
    <lineage>
        <taxon>Viruses</taxon>
        <taxon>environmental samples</taxon>
    </lineage>
</organism>
<feature type="compositionally biased region" description="Basic and acidic residues" evidence="1">
    <location>
        <begin position="200"/>
        <end position="224"/>
    </location>
</feature>
<feature type="region of interest" description="Disordered" evidence="1">
    <location>
        <begin position="197"/>
        <end position="249"/>
    </location>
</feature>
<accession>A0A218MLQ1</accession>
<reference evidence="2" key="1">
    <citation type="submission" date="2016-10" db="EMBL/GenBank/DDBJ databases">
        <authorList>
            <person name="Varghese N."/>
        </authorList>
    </citation>
    <scope>NUCLEOTIDE SEQUENCE</scope>
</reference>
<feature type="compositionally biased region" description="Acidic residues" evidence="1">
    <location>
        <begin position="225"/>
        <end position="240"/>
    </location>
</feature>
<protein>
    <submittedName>
        <fullName evidence="2">Uncharacterized protein</fullName>
    </submittedName>
</protein>
<name>A0A218MLQ1_9VIRU</name>
<reference evidence="2" key="2">
    <citation type="journal article" date="2017" name="Nat. Commun.">
        <title>Single-virus genomics reveals hidden cosmopolitan and abundant viruses.</title>
        <authorList>
            <person name="Martinez-Hernandez F."/>
            <person name="Fornas O."/>
            <person name="Lluesma Gomez M."/>
            <person name="Bolduc B."/>
            <person name="de la Cruz Pena M.J."/>
            <person name="Martinez J.M."/>
            <person name="Anton J."/>
            <person name="Gasol J.M."/>
            <person name="Rosselli R."/>
            <person name="Rodriguez-Valera F."/>
            <person name="Sullivan M.B."/>
            <person name="Acinas S.G."/>
            <person name="Martinez-Garcia M."/>
        </authorList>
    </citation>
    <scope>NUCLEOTIDE SEQUENCE</scope>
</reference>
<evidence type="ECO:0000313" key="2">
    <source>
        <dbReference type="EMBL" id="ASF00199.1"/>
    </source>
</evidence>
<sequence>MSYNFSPEQLRLLEEYYNKEQQSNPNVTTEKDDLRFVTKMGASDSIRGLTQMAAQFGVGTDEWKKRITEKQKKDQERLYATFEHPEYGQKAFTTFMVSAIAADPVGYIPFVGWAKKAKTIKDVAKYGAMAGAMHSGMSYVPEDQQTITGMLANKDIKAGKVAGRLENVALGATLGYPLGALGGVGANAVAALRKKPLPFPRRDRSKETTKRTVEGKELKGQRDMFDEEELVDIPLDELDDEKALEQESK</sequence>
<proteinExistence type="predicted"/>
<dbReference type="EMBL" id="KY052819">
    <property type="protein sequence ID" value="ASF00199.1"/>
    <property type="molecule type" value="Genomic_DNA"/>
</dbReference>